<organism evidence="1 2">
    <name type="scientific">Stichopus japonicus</name>
    <name type="common">Sea cucumber</name>
    <dbReference type="NCBI Taxonomy" id="307972"/>
    <lineage>
        <taxon>Eukaryota</taxon>
        <taxon>Metazoa</taxon>
        <taxon>Echinodermata</taxon>
        <taxon>Eleutherozoa</taxon>
        <taxon>Echinozoa</taxon>
        <taxon>Holothuroidea</taxon>
        <taxon>Aspidochirotacea</taxon>
        <taxon>Aspidochirotida</taxon>
        <taxon>Stichopodidae</taxon>
        <taxon>Apostichopus</taxon>
    </lineage>
</organism>
<accession>A0A2G8LBF6</accession>
<evidence type="ECO:0000313" key="2">
    <source>
        <dbReference type="Proteomes" id="UP000230750"/>
    </source>
</evidence>
<evidence type="ECO:0000313" key="1">
    <source>
        <dbReference type="EMBL" id="PIK57596.1"/>
    </source>
</evidence>
<dbReference type="OrthoDB" id="10062692at2759"/>
<dbReference type="EMBL" id="MRZV01000138">
    <property type="protein sequence ID" value="PIK57596.1"/>
    <property type="molecule type" value="Genomic_DNA"/>
</dbReference>
<name>A0A2G8LBF6_STIJA</name>
<dbReference type="AlphaFoldDB" id="A0A2G8LBF6"/>
<dbReference type="STRING" id="307972.A0A2G8LBF6"/>
<dbReference type="SUPFAM" id="SSF56219">
    <property type="entry name" value="DNase I-like"/>
    <property type="match status" value="1"/>
</dbReference>
<keyword evidence="2" id="KW-1185">Reference proteome</keyword>
<evidence type="ECO:0008006" key="3">
    <source>
        <dbReference type="Google" id="ProtNLM"/>
    </source>
</evidence>
<dbReference type="PANTHER" id="PTHR23227">
    <property type="entry name" value="BUCENTAUR RELATED"/>
    <property type="match status" value="1"/>
</dbReference>
<comment type="caution">
    <text evidence="1">The sequence shown here is derived from an EMBL/GenBank/DDBJ whole genome shotgun (WGS) entry which is preliminary data.</text>
</comment>
<dbReference type="Gene3D" id="3.60.10.10">
    <property type="entry name" value="Endonuclease/exonuclease/phosphatase"/>
    <property type="match status" value="1"/>
</dbReference>
<proteinExistence type="predicted"/>
<dbReference type="Proteomes" id="UP000230750">
    <property type="component" value="Unassembled WGS sequence"/>
</dbReference>
<gene>
    <name evidence="1" type="ORF">BSL78_05504</name>
</gene>
<protein>
    <recommendedName>
        <fullName evidence="3">Craniofacial development protein 2-like</fullName>
    </recommendedName>
</protein>
<dbReference type="PANTHER" id="PTHR23227:SF84">
    <property type="entry name" value="ENDONUCLEASE_EXONUCLEASE_PHOSPHATASE DOMAIN-CONTAINING PROTEIN"/>
    <property type="match status" value="1"/>
</dbReference>
<dbReference type="InterPro" id="IPR027124">
    <property type="entry name" value="Swc5/CFDP1/2"/>
</dbReference>
<reference evidence="1 2" key="1">
    <citation type="journal article" date="2017" name="PLoS Biol.">
        <title>The sea cucumber genome provides insights into morphological evolution and visceral regeneration.</title>
        <authorList>
            <person name="Zhang X."/>
            <person name="Sun L."/>
            <person name="Yuan J."/>
            <person name="Sun Y."/>
            <person name="Gao Y."/>
            <person name="Zhang L."/>
            <person name="Li S."/>
            <person name="Dai H."/>
            <person name="Hamel J.F."/>
            <person name="Liu C."/>
            <person name="Yu Y."/>
            <person name="Liu S."/>
            <person name="Lin W."/>
            <person name="Guo K."/>
            <person name="Jin S."/>
            <person name="Xu P."/>
            <person name="Storey K.B."/>
            <person name="Huan P."/>
            <person name="Zhang T."/>
            <person name="Zhou Y."/>
            <person name="Zhang J."/>
            <person name="Lin C."/>
            <person name="Li X."/>
            <person name="Xing L."/>
            <person name="Huo D."/>
            <person name="Sun M."/>
            <person name="Wang L."/>
            <person name="Mercier A."/>
            <person name="Li F."/>
            <person name="Yang H."/>
            <person name="Xiang J."/>
        </authorList>
    </citation>
    <scope>NUCLEOTIDE SEQUENCE [LARGE SCALE GENOMIC DNA]</scope>
    <source>
        <strain evidence="1">Shaxun</strain>
        <tissue evidence="1">Muscle</tissue>
    </source>
</reference>
<sequence>MIEPPTAGSERLLKLRVNTTTGPVNLVSAYAPTLASNPHAKDQLDKLIGQISQNEDLFLLGDFNARVGTNHQVWPTCLGHHGIGKLNEISQRLLELCCAKRLCITKTYFKHKDKHRVSWMHPRSKKWHQLDLVVARRNRIQDVNSTRSYHSADCDTDHSLVISKVILKPKRLHHSKPKGLSKINIAHTGDAERTQEFISLVSDIRPADPEESAESRWHHLSSTIHKSAIQAYGIKKKEY</sequence>
<dbReference type="InterPro" id="IPR036691">
    <property type="entry name" value="Endo/exonu/phosph_ase_sf"/>
</dbReference>